<organism evidence="2 3">
    <name type="scientific">Brumicola pallidula DSM 14239 = ACAM 615</name>
    <dbReference type="NCBI Taxonomy" id="1121922"/>
    <lineage>
        <taxon>Bacteria</taxon>
        <taxon>Pseudomonadati</taxon>
        <taxon>Pseudomonadota</taxon>
        <taxon>Gammaproteobacteria</taxon>
        <taxon>Alteromonadales</taxon>
        <taxon>Alteromonadaceae</taxon>
        <taxon>Brumicola</taxon>
    </lineage>
</organism>
<dbReference type="STRING" id="1121922.GCA_000428905_01901"/>
<evidence type="ECO:0000313" key="2">
    <source>
        <dbReference type="EMBL" id="GAC29039.1"/>
    </source>
</evidence>
<comment type="caution">
    <text evidence="2">The sequence shown here is derived from an EMBL/GenBank/DDBJ whole genome shotgun (WGS) entry which is preliminary data.</text>
</comment>
<gene>
    <name evidence="2" type="ORF">GPAL_2178</name>
</gene>
<dbReference type="InterPro" id="IPR029010">
    <property type="entry name" value="ThuA-like"/>
</dbReference>
<protein>
    <recommendedName>
        <fullName evidence="1">ThuA-like domain-containing protein</fullName>
    </recommendedName>
</protein>
<dbReference type="PANTHER" id="PTHR40469:SF2">
    <property type="entry name" value="GALACTOSE-BINDING DOMAIN-LIKE SUPERFAMILY PROTEIN"/>
    <property type="match status" value="1"/>
</dbReference>
<dbReference type="Gene3D" id="3.40.50.880">
    <property type="match status" value="1"/>
</dbReference>
<dbReference type="OrthoDB" id="9785923at2"/>
<sequence>MNKKRVDAYLVCGGDYHDMDFARLELLKLLGEHMHIRVKVSDSFNDIDAICDSDFLITYTCNVVPSSEQSKRLKAWLNAGNRWLALHGTNSICRFLGFDPVCVGTPREAPEFMEMLGSQFLAHPPLCDFKVEITDPSHELTKGLKPFETFDELYLSEFYGKHECLLHTHFNGDVPDFEEGNIWNDDEKRPVMYINNHEKGQVLYLTLGHCRGTYDMQPLMEEYPDVERCSWELDVFYELLRRGINWCSAKT</sequence>
<feature type="domain" description="ThuA-like" evidence="1">
    <location>
        <begin position="17"/>
        <end position="218"/>
    </location>
</feature>
<accession>K6Y8F5</accession>
<dbReference type="InterPro" id="IPR029062">
    <property type="entry name" value="Class_I_gatase-like"/>
</dbReference>
<proteinExistence type="predicted"/>
<dbReference type="PANTHER" id="PTHR40469">
    <property type="entry name" value="SECRETED GLYCOSYL HYDROLASE"/>
    <property type="match status" value="1"/>
</dbReference>
<evidence type="ECO:0000313" key="3">
    <source>
        <dbReference type="Proteomes" id="UP000006251"/>
    </source>
</evidence>
<dbReference type="EMBL" id="BAEQ01000040">
    <property type="protein sequence ID" value="GAC29039.1"/>
    <property type="molecule type" value="Genomic_DNA"/>
</dbReference>
<dbReference type="SUPFAM" id="SSF52317">
    <property type="entry name" value="Class I glutamine amidotransferase-like"/>
    <property type="match status" value="1"/>
</dbReference>
<evidence type="ECO:0000259" key="1">
    <source>
        <dbReference type="Pfam" id="PF06283"/>
    </source>
</evidence>
<dbReference type="AlphaFoldDB" id="K6Y8F5"/>
<dbReference type="Proteomes" id="UP000006251">
    <property type="component" value="Unassembled WGS sequence"/>
</dbReference>
<dbReference type="RefSeq" id="WP_006011559.1">
    <property type="nucleotide sequence ID" value="NZ_BAEQ01000040.1"/>
</dbReference>
<name>K6Y8F5_9ALTE</name>
<keyword evidence="3" id="KW-1185">Reference proteome</keyword>
<dbReference type="Pfam" id="PF06283">
    <property type="entry name" value="ThuA"/>
    <property type="match status" value="1"/>
</dbReference>
<reference evidence="3" key="1">
    <citation type="journal article" date="2014" name="Environ. Microbiol.">
        <title>Comparative genomics of the marine bacterial genus Glaciecola reveals the high degree of genomic diversity and genomic characteristic for cold adaptation.</title>
        <authorList>
            <person name="Qin Q.L."/>
            <person name="Xie B.B."/>
            <person name="Yu Y."/>
            <person name="Shu Y.L."/>
            <person name="Rong J.C."/>
            <person name="Zhang Y.J."/>
            <person name="Zhao D.L."/>
            <person name="Chen X.L."/>
            <person name="Zhang X.Y."/>
            <person name="Chen B."/>
            <person name="Zhou B.C."/>
            <person name="Zhang Y.Z."/>
        </authorList>
    </citation>
    <scope>NUCLEOTIDE SEQUENCE [LARGE SCALE GENOMIC DNA]</scope>
    <source>
        <strain evidence="3">ACAM 615</strain>
    </source>
</reference>